<comment type="caution">
    <text evidence="1">The sequence shown here is derived from an EMBL/GenBank/DDBJ whole genome shotgun (WGS) entry which is preliminary data.</text>
</comment>
<protein>
    <submittedName>
        <fullName evidence="1">Uncharacterized protein</fullName>
    </submittedName>
</protein>
<name>A0A543PUE2_9MICO</name>
<accession>A0A543PUE2</accession>
<dbReference type="RefSeq" id="WP_141820109.1">
    <property type="nucleotide sequence ID" value="NZ_BAAAQC010000005.1"/>
</dbReference>
<sequence length="293" mass="30603">MLTEFETRLADVLGSRLPAPFGGRVRRRAETAPNGTGPVVRVGVDAIEPLDPDLGSVRPEVVGGSSDHRRIVRLGVTLGILVEPEDAGDRLQELAGIDALVHGLQDPGMRTASLLVQPGDQGFLVDFLDIMPSDLSARSALLLRTEGWFWPVGVAGHTGRPIQRALVREFRLPMQLSIAGPIRAGGADVDLDVTFGATGVLEVTRGQTTTSPFGLLALRLFDDGGGPGAGTLSGGQSGPQGSRLVTVTEGTASVTYGPPGTAASDHLVVAAYATDGNERVGMELARFDLVVSR</sequence>
<dbReference type="OrthoDB" id="4823842at2"/>
<organism evidence="1 2">
    <name type="scientific">Humibacillus xanthopallidus</name>
    <dbReference type="NCBI Taxonomy" id="412689"/>
    <lineage>
        <taxon>Bacteria</taxon>
        <taxon>Bacillati</taxon>
        <taxon>Actinomycetota</taxon>
        <taxon>Actinomycetes</taxon>
        <taxon>Micrococcales</taxon>
        <taxon>Intrasporangiaceae</taxon>
        <taxon>Humibacillus</taxon>
    </lineage>
</organism>
<reference evidence="1 2" key="1">
    <citation type="submission" date="2019-06" db="EMBL/GenBank/DDBJ databases">
        <title>Sequencing the genomes of 1000 actinobacteria strains.</title>
        <authorList>
            <person name="Klenk H.-P."/>
        </authorList>
    </citation>
    <scope>NUCLEOTIDE SEQUENCE [LARGE SCALE GENOMIC DNA]</scope>
    <source>
        <strain evidence="1 2">DSM 21776</strain>
    </source>
</reference>
<gene>
    <name evidence="1" type="ORF">FHX52_0803</name>
</gene>
<proteinExistence type="predicted"/>
<evidence type="ECO:0000313" key="2">
    <source>
        <dbReference type="Proteomes" id="UP000320085"/>
    </source>
</evidence>
<dbReference type="EMBL" id="VFQF01000001">
    <property type="protein sequence ID" value="TQN47694.1"/>
    <property type="molecule type" value="Genomic_DNA"/>
</dbReference>
<dbReference type="Proteomes" id="UP000320085">
    <property type="component" value="Unassembled WGS sequence"/>
</dbReference>
<dbReference type="AlphaFoldDB" id="A0A543PUE2"/>
<evidence type="ECO:0000313" key="1">
    <source>
        <dbReference type="EMBL" id="TQN47694.1"/>
    </source>
</evidence>